<dbReference type="Proteomes" id="UP000646426">
    <property type="component" value="Unassembled WGS sequence"/>
</dbReference>
<dbReference type="GO" id="GO:0006935">
    <property type="term" value="P:chemotaxis"/>
    <property type="evidence" value="ECO:0007669"/>
    <property type="project" value="InterPro"/>
</dbReference>
<proteinExistence type="predicted"/>
<sequence>MNQPKHNAADASPASHDEAMQYLTFALGTEMFASDIRGIKEIIEYAGLTTVPMMPAFIRGVINLRGAVVPVIDLSVRFGRAPTMLTRRTCIVIMEAGSDDERQDIGVVVDAVSEVLEIAPSQIEPPPSFGARIRSEFISGMALLDAGFAIVLDVQRVLSVEEMAGLADLAQSGITHAAA</sequence>
<dbReference type="PANTHER" id="PTHR22617:SF41">
    <property type="entry name" value="CHEMOTAXIS SIGNAL TRANSDUCTION SYSTEM ADAPTOR PROTEIN CHEW"/>
    <property type="match status" value="1"/>
</dbReference>
<accession>A0A918T063</accession>
<evidence type="ECO:0000313" key="2">
    <source>
        <dbReference type="EMBL" id="GHA80918.1"/>
    </source>
</evidence>
<dbReference type="RefSeq" id="WP_189455731.1">
    <property type="nucleotide sequence ID" value="NZ_BMYD01000002.1"/>
</dbReference>
<dbReference type="InterPro" id="IPR039315">
    <property type="entry name" value="CheW"/>
</dbReference>
<reference evidence="2" key="2">
    <citation type="submission" date="2020-09" db="EMBL/GenBank/DDBJ databases">
        <authorList>
            <person name="Sun Q."/>
            <person name="Kim S."/>
        </authorList>
    </citation>
    <scope>NUCLEOTIDE SEQUENCE</scope>
    <source>
        <strain evidence="2">KCTC 23077</strain>
    </source>
</reference>
<dbReference type="Gene3D" id="2.30.30.40">
    <property type="entry name" value="SH3 Domains"/>
    <property type="match status" value="1"/>
</dbReference>
<gene>
    <name evidence="2" type="ORF">GCM10007067_18720</name>
</gene>
<dbReference type="EMBL" id="BMYD01000002">
    <property type="protein sequence ID" value="GHA80918.1"/>
    <property type="molecule type" value="Genomic_DNA"/>
</dbReference>
<keyword evidence="3" id="KW-1185">Reference proteome</keyword>
<dbReference type="GO" id="GO:0007165">
    <property type="term" value="P:signal transduction"/>
    <property type="evidence" value="ECO:0007669"/>
    <property type="project" value="InterPro"/>
</dbReference>
<dbReference type="InterPro" id="IPR002545">
    <property type="entry name" value="CheW-lke_dom"/>
</dbReference>
<dbReference type="SUPFAM" id="SSF50341">
    <property type="entry name" value="CheW-like"/>
    <property type="match status" value="1"/>
</dbReference>
<dbReference type="GO" id="GO:0005829">
    <property type="term" value="C:cytosol"/>
    <property type="evidence" value="ECO:0007669"/>
    <property type="project" value="TreeGrafter"/>
</dbReference>
<feature type="domain" description="CheW-like" evidence="1">
    <location>
        <begin position="19"/>
        <end position="163"/>
    </location>
</feature>
<organism evidence="2 3">
    <name type="scientific">Cognatilysobacter bugurensis</name>
    <dbReference type="NCBI Taxonomy" id="543356"/>
    <lineage>
        <taxon>Bacteria</taxon>
        <taxon>Pseudomonadati</taxon>
        <taxon>Pseudomonadota</taxon>
        <taxon>Gammaproteobacteria</taxon>
        <taxon>Lysobacterales</taxon>
        <taxon>Lysobacteraceae</taxon>
        <taxon>Cognatilysobacter</taxon>
    </lineage>
</organism>
<evidence type="ECO:0000259" key="1">
    <source>
        <dbReference type="PROSITE" id="PS50851"/>
    </source>
</evidence>
<comment type="caution">
    <text evidence="2">The sequence shown here is derived from an EMBL/GenBank/DDBJ whole genome shotgun (WGS) entry which is preliminary data.</text>
</comment>
<dbReference type="Pfam" id="PF01584">
    <property type="entry name" value="CheW"/>
    <property type="match status" value="1"/>
</dbReference>
<dbReference type="AlphaFoldDB" id="A0A918T063"/>
<protein>
    <submittedName>
        <fullName evidence="2">Chemotaxis protein CheW</fullName>
    </submittedName>
</protein>
<evidence type="ECO:0000313" key="3">
    <source>
        <dbReference type="Proteomes" id="UP000646426"/>
    </source>
</evidence>
<dbReference type="InterPro" id="IPR036061">
    <property type="entry name" value="CheW-like_dom_sf"/>
</dbReference>
<dbReference type="Gene3D" id="2.40.50.180">
    <property type="entry name" value="CheA-289, Domain 4"/>
    <property type="match status" value="1"/>
</dbReference>
<name>A0A918T063_9GAMM</name>
<dbReference type="PROSITE" id="PS50851">
    <property type="entry name" value="CHEW"/>
    <property type="match status" value="1"/>
</dbReference>
<dbReference type="PANTHER" id="PTHR22617">
    <property type="entry name" value="CHEMOTAXIS SENSOR HISTIDINE KINASE-RELATED"/>
    <property type="match status" value="1"/>
</dbReference>
<dbReference type="SMART" id="SM00260">
    <property type="entry name" value="CheW"/>
    <property type="match status" value="1"/>
</dbReference>
<reference evidence="2" key="1">
    <citation type="journal article" date="2014" name="Int. J. Syst. Evol. Microbiol.">
        <title>Complete genome sequence of Corynebacterium casei LMG S-19264T (=DSM 44701T), isolated from a smear-ripened cheese.</title>
        <authorList>
            <consortium name="US DOE Joint Genome Institute (JGI-PGF)"/>
            <person name="Walter F."/>
            <person name="Albersmeier A."/>
            <person name="Kalinowski J."/>
            <person name="Ruckert C."/>
        </authorList>
    </citation>
    <scope>NUCLEOTIDE SEQUENCE</scope>
    <source>
        <strain evidence="2">KCTC 23077</strain>
    </source>
</reference>